<dbReference type="InterPro" id="IPR043137">
    <property type="entry name" value="GGT_ssub_C"/>
</dbReference>
<keyword evidence="3" id="KW-0012">Acyltransferase</keyword>
<dbReference type="InterPro" id="IPR000101">
    <property type="entry name" value="GGT_peptidase"/>
</dbReference>
<accession>A0A1D1ZZ94</accession>
<dbReference type="AlphaFoldDB" id="A0A1D1ZZ94"/>
<evidence type="ECO:0000256" key="3">
    <source>
        <dbReference type="RuleBase" id="RU368068"/>
    </source>
</evidence>
<protein>
    <recommendedName>
        <fullName evidence="3">Glutathione hydrolase</fullName>
        <ecNumber evidence="3">2.3.2.2</ecNumber>
        <ecNumber evidence="3">3.4.19.13</ecNumber>
    </recommendedName>
    <alternativeName>
        <fullName evidence="3">Gamma-glutamyltransferase</fullName>
    </alternativeName>
    <alternativeName>
        <fullName evidence="3">Gamma-glutamyltranspeptidase</fullName>
    </alternativeName>
</protein>
<keyword evidence="5" id="KW-1133">Transmembrane helix</keyword>
<reference evidence="6" key="1">
    <citation type="submission" date="2015-08" db="EMBL/GenBank/DDBJ databases">
        <authorList>
            <person name="Babu N.S."/>
            <person name="Beckwith C.J."/>
            <person name="Beseler K.G."/>
            <person name="Brison A."/>
            <person name="Carone J.V."/>
            <person name="Caskin T.P."/>
            <person name="Diamond M."/>
            <person name="Durham M.E."/>
            <person name="Foxe J.M."/>
            <person name="Go M."/>
            <person name="Henderson B.A."/>
            <person name="Jones I.B."/>
            <person name="McGettigan J.A."/>
            <person name="Micheletti S.J."/>
            <person name="Nasrallah M.E."/>
            <person name="Ortiz D."/>
            <person name="Piller C.R."/>
            <person name="Privatt S.R."/>
            <person name="Schneider S.L."/>
            <person name="Sharp S."/>
            <person name="Smith T.C."/>
            <person name="Stanton J.D."/>
            <person name="Ullery H.E."/>
            <person name="Wilson R.J."/>
            <person name="Serrano M.G."/>
            <person name="Buck G."/>
            <person name="Lee V."/>
            <person name="Wang Y."/>
            <person name="Carvalho R."/>
            <person name="Voegtly L."/>
            <person name="Shi R."/>
            <person name="Duckworth R."/>
            <person name="Johnson A."/>
            <person name="Loviza R."/>
            <person name="Walstead R."/>
            <person name="Shah Z."/>
            <person name="Kiflezghi M."/>
            <person name="Wade K."/>
            <person name="Ball S.L."/>
            <person name="Bradley K.W."/>
            <person name="Asai D.J."/>
            <person name="Bowman C.A."/>
            <person name="Russell D.A."/>
            <person name="Pope W.H."/>
            <person name="Jacobs-Sera D."/>
            <person name="Hendrix R.W."/>
            <person name="Hatfull G.F."/>
        </authorList>
    </citation>
    <scope>NUCLEOTIDE SEQUENCE</scope>
</reference>
<dbReference type="GO" id="GO:0006751">
    <property type="term" value="P:glutathione catabolic process"/>
    <property type="evidence" value="ECO:0007669"/>
    <property type="project" value="UniProtKB-UniRule"/>
</dbReference>
<feature type="binding site" evidence="2">
    <location>
        <position position="577"/>
    </location>
    <ligand>
        <name>L-glutamate</name>
        <dbReference type="ChEBI" id="CHEBI:29985"/>
    </ligand>
</feature>
<feature type="active site" description="Nucleophile" evidence="1">
    <location>
        <position position="485"/>
    </location>
</feature>
<dbReference type="SUPFAM" id="SSF56235">
    <property type="entry name" value="N-terminal nucleophile aminohydrolases (Ntn hydrolases)"/>
    <property type="match status" value="1"/>
</dbReference>
<dbReference type="PANTHER" id="PTHR11686:SF9">
    <property type="entry name" value="RE13973P"/>
    <property type="match status" value="1"/>
</dbReference>
<feature type="binding site" evidence="2">
    <location>
        <begin position="555"/>
        <end position="556"/>
    </location>
    <ligand>
        <name>L-glutamate</name>
        <dbReference type="ChEBI" id="CHEBI:29985"/>
    </ligand>
</feature>
<dbReference type="EC" id="3.4.19.13" evidence="3"/>
<evidence type="ECO:0000256" key="2">
    <source>
        <dbReference type="PIRSR" id="PIRSR600101-2"/>
    </source>
</evidence>
<feature type="binding site" evidence="2">
    <location>
        <position position="200"/>
    </location>
    <ligand>
        <name>L-glutamate</name>
        <dbReference type="ChEBI" id="CHEBI:29985"/>
    </ligand>
</feature>
<evidence type="ECO:0000256" key="5">
    <source>
        <dbReference type="SAM" id="Phobius"/>
    </source>
</evidence>
<feature type="binding site" evidence="2">
    <location>
        <position position="527"/>
    </location>
    <ligand>
        <name>L-glutamate</name>
        <dbReference type="ChEBI" id="CHEBI:29985"/>
    </ligand>
</feature>
<dbReference type="GO" id="GO:0103068">
    <property type="term" value="F:leukotriene C4 gamma-glutamyl transferase activity"/>
    <property type="evidence" value="ECO:0007669"/>
    <property type="project" value="UniProtKB-EC"/>
</dbReference>
<comment type="catalytic activity">
    <reaction evidence="3">
        <text>an N-terminal (5-L-glutamyl)-[peptide] + an alpha-amino acid = 5-L-glutamyl amino acid + an N-terminal L-alpha-aminoacyl-[peptide]</text>
        <dbReference type="Rhea" id="RHEA:23904"/>
        <dbReference type="Rhea" id="RHEA-COMP:9780"/>
        <dbReference type="Rhea" id="RHEA-COMP:9795"/>
        <dbReference type="ChEBI" id="CHEBI:77644"/>
        <dbReference type="ChEBI" id="CHEBI:78597"/>
        <dbReference type="ChEBI" id="CHEBI:78599"/>
        <dbReference type="ChEBI" id="CHEBI:78608"/>
        <dbReference type="EC" id="2.3.2.2"/>
    </reaction>
</comment>
<feature type="binding site" evidence="2">
    <location>
        <begin position="503"/>
        <end position="505"/>
    </location>
    <ligand>
        <name>L-glutamate</name>
        <dbReference type="ChEBI" id="CHEBI:29985"/>
    </ligand>
</feature>
<evidence type="ECO:0000313" key="6">
    <source>
        <dbReference type="EMBL" id="JAT72260.1"/>
    </source>
</evidence>
<proteinExistence type="predicted"/>
<keyword evidence="5" id="KW-0472">Membrane</keyword>
<evidence type="ECO:0000256" key="4">
    <source>
        <dbReference type="SAM" id="MobiDB-lite"/>
    </source>
</evidence>
<sequence length="688" mass="72097">MSYSAIDRQTFELQMGVGDQASVDGWLEAESLGDDRILSRSPTIRTRIAATLHRMRKWRSGVLCVALLTGLIALTLVTVFVGGRYSMRSAREEVPNDRPAVTPKKSSAPEGSITGDFSARHDYRGHPRAVSARRGVVAADHGRCSDMGVDTLRRGGNAVDAAVTTTLCQGVMNPAASGLGGGAFILVRLANGSAEFVDAREVAPAAANETMFKDRPDAAITGGLAVAVPMELQGLHSVHSRHGALPWSDVVAPVVPVAAKGFPAHPYLVAALGNVNQSAVLGAFPAFRDAFFVREGGGWRAPRVNETCCARPALARLLERVAKEGPGVMYGGETAAGLVLEIAGEGGVVSEADLAGAQATLSVPSRERVLGLEFWTPGPPTSALTITSALRILAGYDLPLAGSGALGMHRTVESMKHAFAARMSLGDPGPGSKFLDVDPVLQDLRSPSYADALRDLIRDDGVLNLTEYGGRWNVTAGAHGLDAGTSHLSVVDDSGMAVSLTTTINTGFGSKILSPSTGILLNNQMADFSTPGQLNVFGYPPSPSNFIRPGKKPFSSMSPLIVEQDGKLRVCVGGSGGPRIISAVLQTVLRLIAYGEPAFDAVANPRLHHQLVPSILYAENWSVGGISFNYSTPLLEDLAAHGHDVQLTNWGAVVQAVVVDPVIGVGQSTTPTLHGVSDPRKDGAPSGW</sequence>
<dbReference type="Pfam" id="PF01019">
    <property type="entry name" value="G_glu_transpept"/>
    <property type="match status" value="1"/>
</dbReference>
<dbReference type="EC" id="2.3.2.2" evidence="3"/>
<comment type="function">
    <text evidence="3">Cleaves the gamma-glutamyl peptide bond of glutathione and glutathione conjugates.</text>
</comment>
<comment type="catalytic activity">
    <reaction evidence="3">
        <text>an S-substituted glutathione + H2O = an S-substituted L-cysteinylglycine + L-glutamate</text>
        <dbReference type="Rhea" id="RHEA:59468"/>
        <dbReference type="ChEBI" id="CHEBI:15377"/>
        <dbReference type="ChEBI" id="CHEBI:29985"/>
        <dbReference type="ChEBI" id="CHEBI:90779"/>
        <dbReference type="ChEBI" id="CHEBI:143103"/>
        <dbReference type="EC" id="3.4.19.13"/>
    </reaction>
</comment>
<dbReference type="Gene3D" id="3.60.20.40">
    <property type="match status" value="1"/>
</dbReference>
<keyword evidence="3" id="KW-0808">Transferase</keyword>
<gene>
    <name evidence="6" type="ORF">g.37990</name>
</gene>
<dbReference type="FunFam" id="3.60.20.40:FF:000001">
    <property type="entry name" value="Gamma-glutamyltranspeptidase 1"/>
    <property type="match status" value="1"/>
</dbReference>
<organism evidence="6">
    <name type="scientific">Auxenochlorella protothecoides</name>
    <name type="common">Green microalga</name>
    <name type="synonym">Chlorella protothecoides</name>
    <dbReference type="NCBI Taxonomy" id="3075"/>
    <lineage>
        <taxon>Eukaryota</taxon>
        <taxon>Viridiplantae</taxon>
        <taxon>Chlorophyta</taxon>
        <taxon>core chlorophytes</taxon>
        <taxon>Trebouxiophyceae</taxon>
        <taxon>Chlorellales</taxon>
        <taxon>Chlorellaceae</taxon>
        <taxon>Auxenochlorella</taxon>
    </lineage>
</organism>
<dbReference type="PANTHER" id="PTHR11686">
    <property type="entry name" value="GAMMA GLUTAMYL TRANSPEPTIDASE"/>
    <property type="match status" value="1"/>
</dbReference>
<dbReference type="InterPro" id="IPR043138">
    <property type="entry name" value="GGT_lsub"/>
</dbReference>
<comment type="pathway">
    <text evidence="3">Sulfur metabolism; glutathione metabolism.</text>
</comment>
<dbReference type="GO" id="GO:0036374">
    <property type="term" value="F:glutathione hydrolase activity"/>
    <property type="evidence" value="ECO:0007669"/>
    <property type="project" value="UniProtKB-UniRule"/>
</dbReference>
<comment type="catalytic activity">
    <reaction evidence="3">
        <text>glutathione + H2O = L-cysteinylglycine + L-glutamate</text>
        <dbReference type="Rhea" id="RHEA:28807"/>
        <dbReference type="ChEBI" id="CHEBI:15377"/>
        <dbReference type="ChEBI" id="CHEBI:29985"/>
        <dbReference type="ChEBI" id="CHEBI:57925"/>
        <dbReference type="ChEBI" id="CHEBI:61694"/>
        <dbReference type="EC" id="3.4.19.13"/>
    </reaction>
</comment>
<dbReference type="UniPathway" id="UPA00204"/>
<keyword evidence="3" id="KW-0378">Hydrolase</keyword>
<dbReference type="InterPro" id="IPR029055">
    <property type="entry name" value="Ntn_hydrolases_N"/>
</dbReference>
<evidence type="ECO:0000256" key="1">
    <source>
        <dbReference type="PIRSR" id="PIRSR600101-1"/>
    </source>
</evidence>
<dbReference type="EMBL" id="GDKF01006362">
    <property type="protein sequence ID" value="JAT72260.1"/>
    <property type="molecule type" value="Transcribed_RNA"/>
</dbReference>
<dbReference type="PRINTS" id="PR01210">
    <property type="entry name" value="GGTRANSPTASE"/>
</dbReference>
<name>A0A1D1ZZ94_AUXPR</name>
<dbReference type="GO" id="GO:0005886">
    <property type="term" value="C:plasma membrane"/>
    <property type="evidence" value="ECO:0007669"/>
    <property type="project" value="TreeGrafter"/>
</dbReference>
<keyword evidence="5" id="KW-0812">Transmembrane</keyword>
<feature type="transmembrane region" description="Helical" evidence="5">
    <location>
        <begin position="62"/>
        <end position="83"/>
    </location>
</feature>
<dbReference type="Gene3D" id="1.10.246.130">
    <property type="match status" value="1"/>
</dbReference>
<feature type="region of interest" description="Disordered" evidence="4">
    <location>
        <begin position="91"/>
        <end position="119"/>
    </location>
</feature>